<dbReference type="PROSITE" id="PS50113">
    <property type="entry name" value="PAC"/>
    <property type="match status" value="2"/>
</dbReference>
<protein>
    <submittedName>
        <fullName evidence="9">Methyl-accepting chemotaxis sensory transducer with Pas/Pac sensor</fullName>
    </submittedName>
</protein>
<evidence type="ECO:0000256" key="2">
    <source>
        <dbReference type="ARBA" id="ARBA00023224"/>
    </source>
</evidence>
<feature type="domain" description="PAC" evidence="8">
    <location>
        <begin position="115"/>
        <end position="165"/>
    </location>
</feature>
<dbReference type="SMART" id="SM00283">
    <property type="entry name" value="MA"/>
    <property type="match status" value="1"/>
</dbReference>
<keyword evidence="2 4" id="KW-0807">Transducer</keyword>
<dbReference type="PRINTS" id="PR00260">
    <property type="entry name" value="CHEMTRNSDUCR"/>
</dbReference>
<dbReference type="HOGENOM" id="CLU_546160_0_0_6"/>
<dbReference type="GO" id="GO:0004888">
    <property type="term" value="F:transmembrane signaling receptor activity"/>
    <property type="evidence" value="ECO:0007669"/>
    <property type="project" value="InterPro"/>
</dbReference>
<dbReference type="PANTHER" id="PTHR32089">
    <property type="entry name" value="METHYL-ACCEPTING CHEMOTAXIS PROTEIN MCPB"/>
    <property type="match status" value="1"/>
</dbReference>
<dbReference type="Gene3D" id="3.30.450.20">
    <property type="entry name" value="PAS domain"/>
    <property type="match status" value="3"/>
</dbReference>
<comment type="similarity">
    <text evidence="3">Belongs to the methyl-accepting chemotaxis (MCP) protein family.</text>
</comment>
<dbReference type="InterPro" id="IPR000014">
    <property type="entry name" value="PAS"/>
</dbReference>
<feature type="domain" description="Methyl-accepting transducer" evidence="6">
    <location>
        <begin position="407"/>
        <end position="484"/>
    </location>
</feature>
<reference evidence="9 10" key="1">
    <citation type="submission" date="2008-02" db="EMBL/GenBank/DDBJ databases">
        <title>Complete sequence of Shewanella woodyi ATCC 51908.</title>
        <authorList>
            <consortium name="US DOE Joint Genome Institute"/>
            <person name="Copeland A."/>
            <person name="Lucas S."/>
            <person name="Lapidus A."/>
            <person name="Glavina del Rio T."/>
            <person name="Dalin E."/>
            <person name="Tice H."/>
            <person name="Bruce D."/>
            <person name="Goodwin L."/>
            <person name="Pitluck S."/>
            <person name="Sims D."/>
            <person name="Brettin T."/>
            <person name="Detter J.C."/>
            <person name="Han C."/>
            <person name="Kuske C.R."/>
            <person name="Schmutz J."/>
            <person name="Larimer F."/>
            <person name="Land M."/>
            <person name="Hauser L."/>
            <person name="Kyrpides N."/>
            <person name="Lykidis A."/>
            <person name="Zhao J.-S."/>
            <person name="Richardson P."/>
        </authorList>
    </citation>
    <scope>NUCLEOTIDE SEQUENCE [LARGE SCALE GENOMIC DNA]</scope>
    <source>
        <strain evidence="10">ATCC 51908 / MS32</strain>
    </source>
</reference>
<dbReference type="Pfam" id="PF00015">
    <property type="entry name" value="MCPsignal"/>
    <property type="match status" value="1"/>
</dbReference>
<dbReference type="KEGG" id="swd:Swoo_4273"/>
<dbReference type="CDD" id="cd00130">
    <property type="entry name" value="PAS"/>
    <property type="match status" value="3"/>
</dbReference>
<evidence type="ECO:0000259" key="6">
    <source>
        <dbReference type="PROSITE" id="PS50111"/>
    </source>
</evidence>
<organism evidence="9 10">
    <name type="scientific">Shewanella woodyi (strain ATCC 51908 / MS32)</name>
    <dbReference type="NCBI Taxonomy" id="392500"/>
    <lineage>
        <taxon>Bacteria</taxon>
        <taxon>Pseudomonadati</taxon>
        <taxon>Pseudomonadota</taxon>
        <taxon>Gammaproteobacteria</taxon>
        <taxon>Alteromonadales</taxon>
        <taxon>Shewanellaceae</taxon>
        <taxon>Shewanella</taxon>
    </lineage>
</organism>
<evidence type="ECO:0000313" key="10">
    <source>
        <dbReference type="Proteomes" id="UP000002168"/>
    </source>
</evidence>
<accession>B1KIN3</accession>
<evidence type="ECO:0000259" key="7">
    <source>
        <dbReference type="PROSITE" id="PS50112"/>
    </source>
</evidence>
<proteinExistence type="inferred from homology"/>
<dbReference type="AlphaFoldDB" id="B1KIN3"/>
<dbReference type="NCBIfam" id="TIGR00229">
    <property type="entry name" value="sensory_box"/>
    <property type="match status" value="3"/>
</dbReference>
<feature type="region of interest" description="Disordered" evidence="5">
    <location>
        <begin position="1"/>
        <end position="24"/>
    </location>
</feature>
<dbReference type="InterPro" id="IPR004089">
    <property type="entry name" value="MCPsignal_dom"/>
</dbReference>
<dbReference type="EMBL" id="CP000961">
    <property type="protein sequence ID" value="ACA88529.1"/>
    <property type="molecule type" value="Genomic_DNA"/>
</dbReference>
<evidence type="ECO:0000256" key="1">
    <source>
        <dbReference type="ARBA" id="ARBA00004370"/>
    </source>
</evidence>
<dbReference type="SUPFAM" id="SSF58104">
    <property type="entry name" value="Methyl-accepting chemotaxis protein (MCP) signaling domain"/>
    <property type="match status" value="1"/>
</dbReference>
<keyword evidence="10" id="KW-1185">Reference proteome</keyword>
<evidence type="ECO:0000256" key="4">
    <source>
        <dbReference type="PROSITE-ProRule" id="PRU00284"/>
    </source>
</evidence>
<dbReference type="GO" id="GO:0006355">
    <property type="term" value="P:regulation of DNA-templated transcription"/>
    <property type="evidence" value="ECO:0007669"/>
    <property type="project" value="InterPro"/>
</dbReference>
<dbReference type="GO" id="GO:0016020">
    <property type="term" value="C:membrane"/>
    <property type="evidence" value="ECO:0007669"/>
    <property type="project" value="UniProtKB-SubCell"/>
</dbReference>
<evidence type="ECO:0000256" key="3">
    <source>
        <dbReference type="ARBA" id="ARBA00029447"/>
    </source>
</evidence>
<dbReference type="eggNOG" id="COG3829">
    <property type="taxonomic scope" value="Bacteria"/>
</dbReference>
<evidence type="ECO:0000259" key="8">
    <source>
        <dbReference type="PROSITE" id="PS50113"/>
    </source>
</evidence>
<dbReference type="Pfam" id="PF00989">
    <property type="entry name" value="PAS"/>
    <property type="match status" value="3"/>
</dbReference>
<feature type="domain" description="PAS" evidence="7">
    <location>
        <begin position="159"/>
        <end position="228"/>
    </location>
</feature>
<dbReference type="eggNOG" id="COG5000">
    <property type="taxonomic scope" value="Bacteria"/>
</dbReference>
<feature type="domain" description="PAC" evidence="8">
    <location>
        <begin position="236"/>
        <end position="286"/>
    </location>
</feature>
<dbReference type="STRING" id="392500.Swoo_4273"/>
<dbReference type="PANTHER" id="PTHR32089:SF112">
    <property type="entry name" value="LYSOZYME-LIKE PROTEIN-RELATED"/>
    <property type="match status" value="1"/>
</dbReference>
<dbReference type="GO" id="GO:0007165">
    <property type="term" value="P:signal transduction"/>
    <property type="evidence" value="ECO:0007669"/>
    <property type="project" value="UniProtKB-KW"/>
</dbReference>
<dbReference type="InterPro" id="IPR013767">
    <property type="entry name" value="PAS_fold"/>
</dbReference>
<feature type="domain" description="PAS" evidence="7">
    <location>
        <begin position="38"/>
        <end position="92"/>
    </location>
</feature>
<name>B1KIN3_SHEWM</name>
<dbReference type="eggNOG" id="COG0840">
    <property type="taxonomic scope" value="Bacteria"/>
</dbReference>
<feature type="compositionally biased region" description="Low complexity" evidence="5">
    <location>
        <begin position="1"/>
        <end position="14"/>
    </location>
</feature>
<evidence type="ECO:0000313" key="9">
    <source>
        <dbReference type="EMBL" id="ACA88529.1"/>
    </source>
</evidence>
<dbReference type="SMART" id="SM00086">
    <property type="entry name" value="PAC"/>
    <property type="match status" value="3"/>
</dbReference>
<dbReference type="InterPro" id="IPR035965">
    <property type="entry name" value="PAS-like_dom_sf"/>
</dbReference>
<gene>
    <name evidence="9" type="ordered locus">Swoo_4273</name>
</gene>
<dbReference type="PROSITE" id="PS50111">
    <property type="entry name" value="CHEMOTAXIS_TRANSDUC_2"/>
    <property type="match status" value="1"/>
</dbReference>
<dbReference type="Proteomes" id="UP000002168">
    <property type="component" value="Chromosome"/>
</dbReference>
<dbReference type="InterPro" id="IPR000700">
    <property type="entry name" value="PAS-assoc_C"/>
</dbReference>
<dbReference type="SUPFAM" id="SSF55785">
    <property type="entry name" value="PYP-like sensor domain (PAS domain)"/>
    <property type="match status" value="3"/>
</dbReference>
<sequence length="499" mass="54810">MTKFLKNLFSSSKKQTTDNSSSEKLKEQKMQEALSAAGNKAVENVLGQSVDAVIMIDGNNNVTFVNDAAIKMWGYRKEEVIGKNVKMLVPQELQSQHDGFVNKNRRTKEDIIVGTSRDVELVRKDGSKTWINLALSRLENEGEIGYVGFARDISAQRQANDTIQQVLEQALDGVVTIDSQNIVTFMNSAAENLWGITREEVIGKNVKMLVPSEIRSNHDALVNANRNTGINKIVGTSRDLDLIRVDGSTIQANLSLCKIEVGGNIGYTAFVRDITEAKLAQDAIDQTLEQALDSVISIDENNIVTLFNKAAEELWGYKREEVIGQNVKMLVPVELQAGHDGLVNANRNTGVNKIVGTVREVPVFCKDGSKKWGSLSLSKVEVSGRILYTAFVRDVTEEVEMRDGMNEIMANVAKSSNEIADIAKVIDGISNQTNLLALNAAIEAARAGEHGRGFAVVADEVRQLASRSSESVTEINKLSEETQRFLKDLAINLKLDNSN</sequence>
<dbReference type="InterPro" id="IPR004090">
    <property type="entry name" value="Chemotax_Me-accpt_rcpt"/>
</dbReference>
<evidence type="ECO:0000256" key="5">
    <source>
        <dbReference type="SAM" id="MobiDB-lite"/>
    </source>
</evidence>
<dbReference type="Gene3D" id="6.10.250.3200">
    <property type="match status" value="1"/>
</dbReference>
<comment type="subcellular location">
    <subcellularLocation>
        <location evidence="1">Membrane</location>
    </subcellularLocation>
</comment>
<dbReference type="InterPro" id="IPR001610">
    <property type="entry name" value="PAC"/>
</dbReference>
<dbReference type="GO" id="GO:0006935">
    <property type="term" value="P:chemotaxis"/>
    <property type="evidence" value="ECO:0007669"/>
    <property type="project" value="InterPro"/>
</dbReference>
<feature type="domain" description="PAS" evidence="7">
    <location>
        <begin position="280"/>
        <end position="332"/>
    </location>
</feature>
<dbReference type="SMART" id="SM00091">
    <property type="entry name" value="PAS"/>
    <property type="match status" value="3"/>
</dbReference>
<dbReference type="PROSITE" id="PS50112">
    <property type="entry name" value="PAS"/>
    <property type="match status" value="3"/>
</dbReference>